<organism evidence="2 3">
    <name type="scientific">Mucilaginibacter yixingensis</name>
    <dbReference type="NCBI Taxonomy" id="1295612"/>
    <lineage>
        <taxon>Bacteria</taxon>
        <taxon>Pseudomonadati</taxon>
        <taxon>Bacteroidota</taxon>
        <taxon>Sphingobacteriia</taxon>
        <taxon>Sphingobacteriales</taxon>
        <taxon>Sphingobacteriaceae</taxon>
        <taxon>Mucilaginibacter</taxon>
    </lineage>
</organism>
<feature type="transmembrane region" description="Helical" evidence="1">
    <location>
        <begin position="54"/>
        <end position="76"/>
    </location>
</feature>
<dbReference type="EMBL" id="QAOQ01000005">
    <property type="protein sequence ID" value="PTQ95887.1"/>
    <property type="molecule type" value="Genomic_DNA"/>
</dbReference>
<sequence length="180" mass="20411">MKIYHFMSRLRFTDRKYAFKLMLTAFIGTHIPLIGLIVYLLADTGDTMSRSTCLLLILGLTLAGTAVTLWVLYGLVRPLKMAQRSLSKFLQHNTMPHLPEGYQDEIGILMRHINFIAAHMHTPDFETQQKIRANTAQIELLVNVINQKNTSPELAVYINDLQVSVNNQLEFTNGPVVKNA</sequence>
<keyword evidence="1" id="KW-0812">Transmembrane</keyword>
<reference evidence="2 3" key="1">
    <citation type="submission" date="2018-04" db="EMBL/GenBank/DDBJ databases">
        <title>Genomic Encyclopedia of Archaeal and Bacterial Type Strains, Phase II (KMG-II): from individual species to whole genera.</title>
        <authorList>
            <person name="Goeker M."/>
        </authorList>
    </citation>
    <scope>NUCLEOTIDE SEQUENCE [LARGE SCALE GENOMIC DNA]</scope>
    <source>
        <strain evidence="2 3">DSM 26809</strain>
    </source>
</reference>
<evidence type="ECO:0000313" key="3">
    <source>
        <dbReference type="Proteomes" id="UP000244168"/>
    </source>
</evidence>
<dbReference type="Gene3D" id="6.10.340.10">
    <property type="match status" value="1"/>
</dbReference>
<evidence type="ECO:0000256" key="1">
    <source>
        <dbReference type="SAM" id="Phobius"/>
    </source>
</evidence>
<keyword evidence="3" id="KW-1185">Reference proteome</keyword>
<accession>A0A2T5J8V3</accession>
<evidence type="ECO:0000313" key="2">
    <source>
        <dbReference type="EMBL" id="PTQ95887.1"/>
    </source>
</evidence>
<keyword evidence="1" id="KW-0472">Membrane</keyword>
<feature type="transmembrane region" description="Helical" evidence="1">
    <location>
        <begin position="21"/>
        <end position="42"/>
    </location>
</feature>
<keyword evidence="1" id="KW-1133">Transmembrane helix</keyword>
<dbReference type="RefSeq" id="WP_107829373.1">
    <property type="nucleotide sequence ID" value="NZ_CP160205.1"/>
</dbReference>
<dbReference type="OrthoDB" id="9780487at2"/>
<gene>
    <name evidence="2" type="ORF">C8P68_105398</name>
</gene>
<proteinExistence type="predicted"/>
<comment type="caution">
    <text evidence="2">The sequence shown here is derived from an EMBL/GenBank/DDBJ whole genome shotgun (WGS) entry which is preliminary data.</text>
</comment>
<protein>
    <recommendedName>
        <fullName evidence="4">HAMP domain-containing protein</fullName>
    </recommendedName>
</protein>
<dbReference type="Proteomes" id="UP000244168">
    <property type="component" value="Unassembled WGS sequence"/>
</dbReference>
<evidence type="ECO:0008006" key="4">
    <source>
        <dbReference type="Google" id="ProtNLM"/>
    </source>
</evidence>
<name>A0A2T5J8V3_9SPHI</name>
<dbReference type="AlphaFoldDB" id="A0A2T5J8V3"/>